<keyword evidence="5" id="KW-0131">Cell cycle</keyword>
<evidence type="ECO:0000256" key="4">
    <source>
        <dbReference type="ARBA" id="ARBA00023127"/>
    </source>
</evidence>
<feature type="domain" description="Cyclin-like" evidence="9">
    <location>
        <begin position="105"/>
        <end position="191"/>
    </location>
</feature>
<dbReference type="SUPFAM" id="SSF47954">
    <property type="entry name" value="Cyclin-like"/>
    <property type="match status" value="2"/>
</dbReference>
<keyword evidence="4 7" id="KW-0195">Cyclin</keyword>
<feature type="region of interest" description="Disordered" evidence="8">
    <location>
        <begin position="1"/>
        <end position="60"/>
    </location>
</feature>
<evidence type="ECO:0000256" key="8">
    <source>
        <dbReference type="SAM" id="MobiDB-lite"/>
    </source>
</evidence>
<dbReference type="SMART" id="SM00385">
    <property type="entry name" value="CYCLIN"/>
    <property type="match status" value="2"/>
</dbReference>
<comment type="similarity">
    <text evidence="1">Belongs to the cyclin family. Cyclin AB subfamily.</text>
</comment>
<feature type="domain" description="Cyclin-like" evidence="9">
    <location>
        <begin position="208"/>
        <end position="296"/>
    </location>
</feature>
<dbReference type="InterPro" id="IPR039361">
    <property type="entry name" value="Cyclin"/>
</dbReference>
<accession>A0A7J6I883</accession>
<proteinExistence type="inferred from homology"/>
<evidence type="ECO:0000256" key="6">
    <source>
        <dbReference type="ARBA" id="ARBA00032263"/>
    </source>
</evidence>
<dbReference type="Pfam" id="PF00134">
    <property type="entry name" value="Cyclin_N"/>
    <property type="match status" value="1"/>
</dbReference>
<feature type="non-terminal residue" evidence="11">
    <location>
        <position position="326"/>
    </location>
</feature>
<dbReference type="Proteomes" id="UP000583929">
    <property type="component" value="Unassembled WGS sequence"/>
</dbReference>
<dbReference type="FunFam" id="1.10.472.10:FF:000057">
    <property type="entry name" value="Cyclin N-terminal domain containing 2"/>
    <property type="match status" value="1"/>
</dbReference>
<comment type="caution">
    <text evidence="11">The sequence shown here is derived from an EMBL/GenBank/DDBJ whole genome shotgun (WGS) entry which is preliminary data.</text>
</comment>
<evidence type="ECO:0000256" key="3">
    <source>
        <dbReference type="ARBA" id="ARBA00022618"/>
    </source>
</evidence>
<evidence type="ECO:0000256" key="7">
    <source>
        <dbReference type="RuleBase" id="RU000383"/>
    </source>
</evidence>
<evidence type="ECO:0000256" key="1">
    <source>
        <dbReference type="ARBA" id="ARBA00006955"/>
    </source>
</evidence>
<protein>
    <recommendedName>
        <fullName evidence="6">B-like cyclin</fullName>
    </recommendedName>
</protein>
<gene>
    <name evidence="11" type="ORF">G4B88_008021</name>
</gene>
<dbReference type="GO" id="GO:0016538">
    <property type="term" value="F:cyclin-dependent protein serine/threonine kinase regulator activity"/>
    <property type="evidence" value="ECO:0007669"/>
    <property type="project" value="InterPro"/>
</dbReference>
<dbReference type="Gene3D" id="1.10.472.10">
    <property type="entry name" value="Cyclin-like"/>
    <property type="match status" value="2"/>
</dbReference>
<dbReference type="InterPro" id="IPR006671">
    <property type="entry name" value="Cyclin_N"/>
</dbReference>
<dbReference type="AlphaFoldDB" id="A0A7J6I883"/>
<feature type="compositionally biased region" description="Basic and acidic residues" evidence="8">
    <location>
        <begin position="32"/>
        <end position="48"/>
    </location>
</feature>
<evidence type="ECO:0000256" key="5">
    <source>
        <dbReference type="ARBA" id="ARBA00023306"/>
    </source>
</evidence>
<evidence type="ECO:0000259" key="10">
    <source>
        <dbReference type="SMART" id="SM01332"/>
    </source>
</evidence>
<dbReference type="GO" id="GO:0044772">
    <property type="term" value="P:mitotic cell cycle phase transition"/>
    <property type="evidence" value="ECO:0007669"/>
    <property type="project" value="InterPro"/>
</dbReference>
<dbReference type="SMART" id="SM01332">
    <property type="entry name" value="Cyclin_C"/>
    <property type="match status" value="1"/>
</dbReference>
<sequence>MSGIDSQEPKKIKIKEAPTTATATSTTTSGAGKEEKTDHKEKDNKLDPETTTSGDGDPQRLPFVSEFYAYLREMEVDPKRRPLPDYMRRVQNDNITPNMRAILVDWLVEVANGFDLTSLETLFVTVSYIDKFLSIKILNRKKLQLLGVSSIIIASKYNDEIIPPHVQDMCRATDHAYTVEEIVKMEAEIRKTLELDNELRSGHPTLITFIRRFMSVDEESLEDKPKYEFLCVYLSKLALLDYDCTVKFLPSLVAASVIFLARLIVKPQAHPWTLSLQKYSRYKPPELQQCVVSLRNVYLGIKWKSLVAIREEYKQTCNDLKGPFPV</sequence>
<comment type="subunit">
    <text evidence="2">Interacts with the CDC2 protein kinase to form a serine/threonine kinase holoenzyme complex also known as maturation promoting factor (MPF). The cyclin subunit imparts substrate specificity to the complex.</text>
</comment>
<dbReference type="Pfam" id="PF02984">
    <property type="entry name" value="Cyclin_C"/>
    <property type="match status" value="1"/>
</dbReference>
<evidence type="ECO:0000256" key="2">
    <source>
        <dbReference type="ARBA" id="ARBA00011177"/>
    </source>
</evidence>
<keyword evidence="3" id="KW-0132">Cell division</keyword>
<dbReference type="EMBL" id="JAATIQ010000004">
    <property type="protein sequence ID" value="KAF4403375.1"/>
    <property type="molecule type" value="Genomic_DNA"/>
</dbReference>
<reference evidence="11 12" key="1">
    <citation type="journal article" date="2020" name="bioRxiv">
        <title>Sequence and annotation of 42 cannabis genomes reveals extensive copy number variation in cannabinoid synthesis and pathogen resistance genes.</title>
        <authorList>
            <person name="Mckernan K.J."/>
            <person name="Helbert Y."/>
            <person name="Kane L.T."/>
            <person name="Ebling H."/>
            <person name="Zhang L."/>
            <person name="Liu B."/>
            <person name="Eaton Z."/>
            <person name="Mclaughlin S."/>
            <person name="Kingan S."/>
            <person name="Baybayan P."/>
            <person name="Concepcion G."/>
            <person name="Jordan M."/>
            <person name="Riva A."/>
            <person name="Barbazuk W."/>
            <person name="Harkins T."/>
        </authorList>
    </citation>
    <scope>NUCLEOTIDE SEQUENCE [LARGE SCALE GENOMIC DNA]</scope>
    <source>
        <strain evidence="12">cv. Jamaican Lion 4</strain>
        <tissue evidence="11">Leaf</tissue>
    </source>
</reference>
<dbReference type="GO" id="GO:0051301">
    <property type="term" value="P:cell division"/>
    <property type="evidence" value="ECO:0007669"/>
    <property type="project" value="UniProtKB-KW"/>
</dbReference>
<dbReference type="InterPro" id="IPR046965">
    <property type="entry name" value="Cyclin_A/B-like"/>
</dbReference>
<name>A0A7J6I883_CANSA</name>
<dbReference type="InterPro" id="IPR013763">
    <property type="entry name" value="Cyclin-like_dom"/>
</dbReference>
<organism evidence="11 12">
    <name type="scientific">Cannabis sativa</name>
    <name type="common">Hemp</name>
    <name type="synonym">Marijuana</name>
    <dbReference type="NCBI Taxonomy" id="3483"/>
    <lineage>
        <taxon>Eukaryota</taxon>
        <taxon>Viridiplantae</taxon>
        <taxon>Streptophyta</taxon>
        <taxon>Embryophyta</taxon>
        <taxon>Tracheophyta</taxon>
        <taxon>Spermatophyta</taxon>
        <taxon>Magnoliopsida</taxon>
        <taxon>eudicotyledons</taxon>
        <taxon>Gunneridae</taxon>
        <taxon>Pentapetalae</taxon>
        <taxon>rosids</taxon>
        <taxon>fabids</taxon>
        <taxon>Rosales</taxon>
        <taxon>Cannabaceae</taxon>
        <taxon>Cannabis</taxon>
    </lineage>
</organism>
<evidence type="ECO:0000259" key="9">
    <source>
        <dbReference type="SMART" id="SM00385"/>
    </source>
</evidence>
<evidence type="ECO:0000313" key="12">
    <source>
        <dbReference type="Proteomes" id="UP000583929"/>
    </source>
</evidence>
<dbReference type="FunFam" id="1.10.472.10:FF:000013">
    <property type="entry name" value="Cyclin A1"/>
    <property type="match status" value="1"/>
</dbReference>
<feature type="compositionally biased region" description="Basic and acidic residues" evidence="8">
    <location>
        <begin position="7"/>
        <end position="16"/>
    </location>
</feature>
<dbReference type="InterPro" id="IPR036915">
    <property type="entry name" value="Cyclin-like_sf"/>
</dbReference>
<dbReference type="PIRSF" id="PIRSF001771">
    <property type="entry name" value="Cyclin_A_B_D_E"/>
    <property type="match status" value="1"/>
</dbReference>
<keyword evidence="12" id="KW-1185">Reference proteome</keyword>
<dbReference type="InterPro" id="IPR004367">
    <property type="entry name" value="Cyclin_C-dom"/>
</dbReference>
<dbReference type="PANTHER" id="PTHR10177">
    <property type="entry name" value="CYCLINS"/>
    <property type="match status" value="1"/>
</dbReference>
<evidence type="ECO:0000313" key="11">
    <source>
        <dbReference type="EMBL" id="KAF4403375.1"/>
    </source>
</evidence>
<feature type="compositionally biased region" description="Low complexity" evidence="8">
    <location>
        <begin position="19"/>
        <end position="31"/>
    </location>
</feature>
<feature type="domain" description="Cyclin C-terminal" evidence="10">
    <location>
        <begin position="204"/>
        <end position="320"/>
    </location>
</feature>